<dbReference type="Proteomes" id="UP000006875">
    <property type="component" value="Chromosome"/>
</dbReference>
<feature type="signal peptide" evidence="1">
    <location>
        <begin position="1"/>
        <end position="19"/>
    </location>
</feature>
<evidence type="ECO:0008006" key="4">
    <source>
        <dbReference type="Google" id="ProtNLM"/>
    </source>
</evidence>
<reference evidence="2 3" key="1">
    <citation type="journal article" date="2010" name="Stand. Genomic Sci.">
        <title>Complete genome sequence of Ilyobacter polytropus type strain (CuHbu1).</title>
        <authorList>
            <person name="Sikorski J."/>
            <person name="Chertkov O."/>
            <person name="Lapidus A."/>
            <person name="Nolan M."/>
            <person name="Lucas S."/>
            <person name="Del Rio T.G."/>
            <person name="Tice H."/>
            <person name="Cheng J.F."/>
            <person name="Tapia R."/>
            <person name="Han C."/>
            <person name="Goodwin L."/>
            <person name="Pitluck S."/>
            <person name="Liolios K."/>
            <person name="Ivanova N."/>
            <person name="Mavromatis K."/>
            <person name="Mikhailova N."/>
            <person name="Pati A."/>
            <person name="Chen A."/>
            <person name="Palaniappan K."/>
            <person name="Land M."/>
            <person name="Hauser L."/>
            <person name="Chang Y.J."/>
            <person name="Jeffries C.D."/>
            <person name="Brambilla E."/>
            <person name="Yasawong M."/>
            <person name="Rohde M."/>
            <person name="Pukall R."/>
            <person name="Spring S."/>
            <person name="Goker M."/>
            <person name="Woyke T."/>
            <person name="Bristow J."/>
            <person name="Eisen J.A."/>
            <person name="Markowitz V."/>
            <person name="Hugenholtz P."/>
            <person name="Kyrpides N.C."/>
            <person name="Klenk H.P."/>
        </authorList>
    </citation>
    <scope>NUCLEOTIDE SEQUENCE [LARGE SCALE GENOMIC DNA]</scope>
    <source>
        <strain evidence="3">ATCC 51220 / DSM 2926 / LMG 16218 / CuHBu1</strain>
    </source>
</reference>
<dbReference type="OrthoDB" id="9904458at2"/>
<dbReference type="AlphaFoldDB" id="E3HB39"/>
<evidence type="ECO:0000313" key="2">
    <source>
        <dbReference type="EMBL" id="ADO82188.1"/>
    </source>
</evidence>
<organism evidence="2 3">
    <name type="scientific">Ilyobacter polytropus (strain ATCC 51220 / DSM 2926 / LMG 16218 / CuHBu1)</name>
    <dbReference type="NCBI Taxonomy" id="572544"/>
    <lineage>
        <taxon>Bacteria</taxon>
        <taxon>Fusobacteriati</taxon>
        <taxon>Fusobacteriota</taxon>
        <taxon>Fusobacteriia</taxon>
        <taxon>Fusobacteriales</taxon>
        <taxon>Fusobacteriaceae</taxon>
        <taxon>Ilyobacter</taxon>
    </lineage>
</organism>
<proteinExistence type="predicted"/>
<dbReference type="PROSITE" id="PS51257">
    <property type="entry name" value="PROKAR_LIPOPROTEIN"/>
    <property type="match status" value="1"/>
</dbReference>
<evidence type="ECO:0000256" key="1">
    <source>
        <dbReference type="SAM" id="SignalP"/>
    </source>
</evidence>
<keyword evidence="3" id="KW-1185">Reference proteome</keyword>
<feature type="chain" id="PRO_5003170932" description="Lipoprotein" evidence="1">
    <location>
        <begin position="20"/>
        <end position="215"/>
    </location>
</feature>
<sequence>MKKKIFILCLTASMIFAQGCTNLKNMTSTSKSATTQENIASAVDINQEIFASGDARIEESGKGVAKMRAKQDAREKLRKKIYRESETILKAYLLEINFYSRKISDQVLKDLGEYVAEGILFEAEEKTSWSENNKMYMVLSVDKDAVPVKTKETFITHIDSIQAKLKQVREKIQSIPVEGETFTETTDSNDIETDIILEENSPILDDSDEFIDVQL</sequence>
<accession>E3HB39</accession>
<name>E3HB39_ILYPC</name>
<keyword evidence="1" id="KW-0732">Signal</keyword>
<dbReference type="HOGENOM" id="CLU_111524_0_0_0"/>
<protein>
    <recommendedName>
        <fullName evidence="4">Lipoprotein</fullName>
    </recommendedName>
</protein>
<dbReference type="RefSeq" id="WP_013386858.1">
    <property type="nucleotide sequence ID" value="NC_014632.1"/>
</dbReference>
<dbReference type="eggNOG" id="ENOG502ZN7A">
    <property type="taxonomic scope" value="Bacteria"/>
</dbReference>
<dbReference type="KEGG" id="ipo:Ilyop_0400"/>
<dbReference type="EMBL" id="CP002281">
    <property type="protein sequence ID" value="ADO82188.1"/>
    <property type="molecule type" value="Genomic_DNA"/>
</dbReference>
<evidence type="ECO:0000313" key="3">
    <source>
        <dbReference type="Proteomes" id="UP000006875"/>
    </source>
</evidence>
<gene>
    <name evidence="2" type="ordered locus">Ilyop_0400</name>
</gene>